<dbReference type="GO" id="GO:0051480">
    <property type="term" value="P:regulation of cytosolic calcium ion concentration"/>
    <property type="evidence" value="ECO:0000318"/>
    <property type="project" value="GO_Central"/>
</dbReference>
<feature type="transmembrane region" description="Helical" evidence="9">
    <location>
        <begin position="690"/>
        <end position="710"/>
    </location>
</feature>
<dbReference type="InterPro" id="IPR003877">
    <property type="entry name" value="SPRY_dom"/>
</dbReference>
<dbReference type="GO" id="GO:0005886">
    <property type="term" value="C:plasma membrane"/>
    <property type="evidence" value="ECO:0000318"/>
    <property type="project" value="GO_Central"/>
</dbReference>
<dbReference type="Pfam" id="PF00520">
    <property type="entry name" value="Ion_trans"/>
    <property type="match status" value="1"/>
</dbReference>
<dbReference type="CDD" id="cd00198">
    <property type="entry name" value="vWFA"/>
    <property type="match status" value="1"/>
</dbReference>
<dbReference type="PROSITE" id="PS50234">
    <property type="entry name" value="VWFA"/>
    <property type="match status" value="1"/>
</dbReference>
<feature type="transmembrane region" description="Helical" evidence="9">
    <location>
        <begin position="864"/>
        <end position="886"/>
    </location>
</feature>
<feature type="transmembrane region" description="Helical" evidence="9">
    <location>
        <begin position="815"/>
        <end position="836"/>
    </location>
</feature>
<feature type="domain" description="VWFA" evidence="10">
    <location>
        <begin position="353"/>
        <end position="548"/>
    </location>
</feature>
<dbReference type="GO" id="GO:0070679">
    <property type="term" value="F:inositol 1,4,5 trisphosphate binding"/>
    <property type="evidence" value="ECO:0000318"/>
    <property type="project" value="GO_Central"/>
</dbReference>
<keyword evidence="12" id="KW-1185">Reference proteome</keyword>
<dbReference type="SUPFAM" id="SSF49899">
    <property type="entry name" value="Concanavalin A-like lectins/glucanases"/>
    <property type="match status" value="1"/>
</dbReference>
<feature type="region of interest" description="Disordered" evidence="8">
    <location>
        <begin position="1"/>
        <end position="20"/>
    </location>
</feature>
<dbReference type="AlphaFoldDB" id="A7SD04"/>
<protein>
    <recommendedName>
        <fullName evidence="10">VWFA domain-containing protein</fullName>
    </recommendedName>
</protein>
<dbReference type="eggNOG" id="KOG1477">
    <property type="taxonomic scope" value="Eukaryota"/>
</dbReference>
<dbReference type="GO" id="GO:0034703">
    <property type="term" value="C:cation channel complex"/>
    <property type="evidence" value="ECO:0000318"/>
    <property type="project" value="GO_Central"/>
</dbReference>
<dbReference type="Gene3D" id="3.40.50.410">
    <property type="entry name" value="von Willebrand factor, type A domain"/>
    <property type="match status" value="1"/>
</dbReference>
<dbReference type="EMBL" id="DS469626">
    <property type="protein sequence ID" value="EDO38427.1"/>
    <property type="molecule type" value="Genomic_DNA"/>
</dbReference>
<keyword evidence="6 9" id="KW-0472">Membrane</keyword>
<feature type="compositionally biased region" description="Basic and acidic residues" evidence="8">
    <location>
        <begin position="633"/>
        <end position="643"/>
    </location>
</feature>
<evidence type="ECO:0000256" key="7">
    <source>
        <dbReference type="ARBA" id="ARBA00023303"/>
    </source>
</evidence>
<dbReference type="OMA" id="QHIDDEP"/>
<keyword evidence="3 9" id="KW-0812">Transmembrane</keyword>
<accession>A7SD04</accession>
<dbReference type="GO" id="GO:0070588">
    <property type="term" value="P:calcium ion transmembrane transport"/>
    <property type="evidence" value="ECO:0000318"/>
    <property type="project" value="GO_Central"/>
</dbReference>
<feature type="transmembrane region" description="Helical" evidence="9">
    <location>
        <begin position="659"/>
        <end position="678"/>
    </location>
</feature>
<evidence type="ECO:0000256" key="9">
    <source>
        <dbReference type="SAM" id="Phobius"/>
    </source>
</evidence>
<dbReference type="InterPro" id="IPR002153">
    <property type="entry name" value="TRPC_channel"/>
</dbReference>
<evidence type="ECO:0000256" key="4">
    <source>
        <dbReference type="ARBA" id="ARBA00022989"/>
    </source>
</evidence>
<dbReference type="eggNOG" id="KOG3609">
    <property type="taxonomic scope" value="Eukaryota"/>
</dbReference>
<dbReference type="SUPFAM" id="SSF53300">
    <property type="entry name" value="vWA-like"/>
    <property type="match status" value="1"/>
</dbReference>
<dbReference type="InParanoid" id="A7SD04"/>
<comment type="subcellular location">
    <subcellularLocation>
        <location evidence="1">Membrane</location>
        <topology evidence="1">Multi-pass membrane protein</topology>
    </subcellularLocation>
</comment>
<evidence type="ECO:0000256" key="3">
    <source>
        <dbReference type="ARBA" id="ARBA00022692"/>
    </source>
</evidence>
<proteinExistence type="predicted"/>
<dbReference type="HOGENOM" id="CLU_282181_0_0_1"/>
<evidence type="ECO:0000259" key="10">
    <source>
        <dbReference type="PROSITE" id="PS50234"/>
    </source>
</evidence>
<sequence length="1108" mass="125034">MSDDESQTDPPDELIPLMDLGQGKVQHIDDEPFREIPLMGEGQGRVQHIDDEPFREVDEAQCQSWIVKEFTVHEPLPYYSERAIANQEPECRMSEEYYLESAIAEQNEATPSANDEFTVSNLEISIKVYNVQSLCNIVEAEINEATPSANDEFTVSNLEISIKVYNVQSLCNIVEAEIVSYGYGRRSDEKTFDKVLASEDIDQISDAVTPYGLGNCRTNCLEKAMEVSSLLHEYAERNGPSADEFRKLSGSVQDFAVQLIDPLKGDDVKRSIFGGDDFDRVADKAILCQQKKFVSHPVIYTLLMRKWIGRFSRLRQAPFLSYDWLIWVLINMLIPLDMVLFPFIFAVMYLIHKILKFIKRNNGYHVLFLLKPTSKDKLSVMKEAMEEIMQNNNLTMNVTHAAVLQAADHKPVPFESLNEKDVVESMNFNPPATGDIAIQQSEITETPKKRQVTCVGSSLTTAKEMLTRAGIEKKVLVLLTDDKLGESKEKLSHTGHTFSSDHITMVAIGIGTHPDIKELEAIATCDENVVLFPDFNVKDVGEKISKTIYGHDCFDRYMDYFTTPYFVFARDTCSYLVLLALHFLVCLQLSSQAFTVVEWLILVFFVGRLLNEAHQLISTKPGENNETSPNEDDSPKPDSRKKNERVDTLRKYLSDRWNILDLLTLLSYVIILILRVITWASRAKVSQNRLLAVAGYLYGLNAMLLTLRVFGHMMESKKSTGAIQIALFQIIGAVVAIFGQFLAATVAFSLAITKIYMVEVSYATPSSNASHGFCSKPGLNCWWGAVRHLSWSLLGLADTSSLDSSDGFSEGLAKVLYGLFLIMGVVMLMNMMIALLSNTYQQVEDNSFYEWSYKKAITIRTYSGYHPVPVPFNIVSLFVLLVGYLWKSCRQRCCYAVYEKRGSANQSELKKPEKVEPVSIEEKKRKGPRAWDSVGIRIDGNQLMYLGPDSCICSLDKPEVHHGARYERYLTRDFPGFEVLIQDCDENRSLAVGLVSRGYNLHLFPGWQSNTVGYHVDDGKVFDHKDSKFGRVEDAAMAHRGDLIGCFADFDNKKDGTLPVVFSLNGRVVGRGYLKVDEFRDNSFYPYVGMGNNVTVIVKVVKMMVESE</sequence>
<evidence type="ECO:0000313" key="12">
    <source>
        <dbReference type="Proteomes" id="UP000001593"/>
    </source>
</evidence>
<keyword evidence="4 9" id="KW-1133">Transmembrane helix</keyword>
<evidence type="ECO:0000256" key="5">
    <source>
        <dbReference type="ARBA" id="ARBA00023065"/>
    </source>
</evidence>
<evidence type="ECO:0000256" key="1">
    <source>
        <dbReference type="ARBA" id="ARBA00004141"/>
    </source>
</evidence>
<dbReference type="InterPro" id="IPR036465">
    <property type="entry name" value="vWFA_dom_sf"/>
</dbReference>
<dbReference type="FunFam" id="2.60.120.920:FF:000118">
    <property type="entry name" value="Predicted protein"/>
    <property type="match status" value="1"/>
</dbReference>
<name>A7SD04_NEMVE</name>
<evidence type="ECO:0000256" key="6">
    <source>
        <dbReference type="ARBA" id="ARBA00023136"/>
    </source>
</evidence>
<feature type="compositionally biased region" description="Acidic residues" evidence="8">
    <location>
        <begin position="1"/>
        <end position="12"/>
    </location>
</feature>
<dbReference type="InterPro" id="IPR002035">
    <property type="entry name" value="VWF_A"/>
</dbReference>
<organism evidence="11 12">
    <name type="scientific">Nematostella vectensis</name>
    <name type="common">Starlet sea anemone</name>
    <dbReference type="NCBI Taxonomy" id="45351"/>
    <lineage>
        <taxon>Eukaryota</taxon>
        <taxon>Metazoa</taxon>
        <taxon>Cnidaria</taxon>
        <taxon>Anthozoa</taxon>
        <taxon>Hexacorallia</taxon>
        <taxon>Actiniaria</taxon>
        <taxon>Edwardsiidae</taxon>
        <taxon>Nematostella</taxon>
    </lineage>
</organism>
<keyword evidence="2" id="KW-0813">Transport</keyword>
<feature type="transmembrane region" description="Helical" evidence="9">
    <location>
        <begin position="722"/>
        <end position="752"/>
    </location>
</feature>
<dbReference type="GO" id="GO:0015279">
    <property type="term" value="F:store-operated calcium channel activity"/>
    <property type="evidence" value="ECO:0000318"/>
    <property type="project" value="GO_Central"/>
</dbReference>
<dbReference type="Proteomes" id="UP000001593">
    <property type="component" value="Unassembled WGS sequence"/>
</dbReference>
<gene>
    <name evidence="11" type="ORF">NEMVEDRAFT_v1g210354</name>
</gene>
<dbReference type="InterPro" id="IPR043136">
    <property type="entry name" value="B30.2/SPRY_sf"/>
</dbReference>
<keyword evidence="7" id="KW-0407">Ion channel</keyword>
<evidence type="ECO:0000313" key="11">
    <source>
        <dbReference type="EMBL" id="EDO38427.1"/>
    </source>
</evidence>
<dbReference type="PANTHER" id="PTHR10117">
    <property type="entry name" value="TRANSIENT RECEPTOR POTENTIAL CHANNEL"/>
    <property type="match status" value="1"/>
</dbReference>
<dbReference type="CDD" id="cd12885">
    <property type="entry name" value="SPRY_RanBP_like"/>
    <property type="match status" value="1"/>
</dbReference>
<feature type="region of interest" description="Disordered" evidence="8">
    <location>
        <begin position="620"/>
        <end position="643"/>
    </location>
</feature>
<dbReference type="PRINTS" id="PR01097">
    <property type="entry name" value="TRNSRECEPTRP"/>
</dbReference>
<keyword evidence="5" id="KW-0406">Ion transport</keyword>
<evidence type="ECO:0000256" key="8">
    <source>
        <dbReference type="SAM" id="MobiDB-lite"/>
    </source>
</evidence>
<dbReference type="PANTHER" id="PTHR10117:SF54">
    <property type="entry name" value="TRANSIENT RECEPTOR POTENTIAL-GAMMA PROTEIN"/>
    <property type="match status" value="1"/>
</dbReference>
<dbReference type="InterPro" id="IPR005821">
    <property type="entry name" value="Ion_trans_dom"/>
</dbReference>
<dbReference type="InterPro" id="IPR044736">
    <property type="entry name" value="Gid1/RanBPM/SPLA_SPRY"/>
</dbReference>
<dbReference type="Pfam" id="PF00622">
    <property type="entry name" value="SPRY"/>
    <property type="match status" value="1"/>
</dbReference>
<evidence type="ECO:0000256" key="2">
    <source>
        <dbReference type="ARBA" id="ARBA00022448"/>
    </source>
</evidence>
<dbReference type="Pfam" id="PF00092">
    <property type="entry name" value="VWA"/>
    <property type="match status" value="1"/>
</dbReference>
<dbReference type="Gene3D" id="2.60.120.920">
    <property type="match status" value="1"/>
</dbReference>
<feature type="transmembrane region" description="Helical" evidence="9">
    <location>
        <begin position="324"/>
        <end position="351"/>
    </location>
</feature>
<dbReference type="InterPro" id="IPR013320">
    <property type="entry name" value="ConA-like_dom_sf"/>
</dbReference>
<reference evidence="11 12" key="1">
    <citation type="journal article" date="2007" name="Science">
        <title>Sea anemone genome reveals ancestral eumetazoan gene repertoire and genomic organization.</title>
        <authorList>
            <person name="Putnam N.H."/>
            <person name="Srivastava M."/>
            <person name="Hellsten U."/>
            <person name="Dirks B."/>
            <person name="Chapman J."/>
            <person name="Salamov A."/>
            <person name="Terry A."/>
            <person name="Shapiro H."/>
            <person name="Lindquist E."/>
            <person name="Kapitonov V.V."/>
            <person name="Jurka J."/>
            <person name="Genikhovich G."/>
            <person name="Grigoriev I.V."/>
            <person name="Lucas S.M."/>
            <person name="Steele R.E."/>
            <person name="Finnerty J.R."/>
            <person name="Technau U."/>
            <person name="Martindale M.Q."/>
            <person name="Rokhsar D.S."/>
        </authorList>
    </citation>
    <scope>NUCLEOTIDE SEQUENCE [LARGE SCALE GENOMIC DNA]</scope>
    <source>
        <strain evidence="12">CH2 X CH6</strain>
    </source>
</reference>